<dbReference type="GO" id="GO:0016747">
    <property type="term" value="F:acyltransferase activity, transferring groups other than amino-acyl groups"/>
    <property type="evidence" value="ECO:0007669"/>
    <property type="project" value="InterPro"/>
</dbReference>
<name>A0A3S4T8H3_9ACTO</name>
<feature type="domain" description="N-acetyltransferase" evidence="3">
    <location>
        <begin position="9"/>
        <end position="170"/>
    </location>
</feature>
<keyword evidence="2 4" id="KW-0012">Acyltransferase</keyword>
<reference evidence="4 5" key="1">
    <citation type="submission" date="2018-12" db="EMBL/GenBank/DDBJ databases">
        <authorList>
            <consortium name="Pathogen Informatics"/>
        </authorList>
    </citation>
    <scope>NUCLEOTIDE SEQUENCE [LARGE SCALE GENOMIC DNA]</scope>
    <source>
        <strain evidence="4 5">NCTC11636</strain>
    </source>
</reference>
<gene>
    <name evidence="4" type="primary">yncA</name>
    <name evidence="4" type="ORF">NCTC11636_00369</name>
</gene>
<dbReference type="InterPro" id="IPR016181">
    <property type="entry name" value="Acyl_CoA_acyltransferase"/>
</dbReference>
<dbReference type="EC" id="2.3.1.-" evidence="4"/>
<dbReference type="Gene3D" id="3.40.630.30">
    <property type="match status" value="1"/>
</dbReference>
<organism evidence="4 5">
    <name type="scientific">Actinomyces howellii</name>
    <dbReference type="NCBI Taxonomy" id="52771"/>
    <lineage>
        <taxon>Bacteria</taxon>
        <taxon>Bacillati</taxon>
        <taxon>Actinomycetota</taxon>
        <taxon>Actinomycetes</taxon>
        <taxon>Actinomycetales</taxon>
        <taxon>Actinomycetaceae</taxon>
        <taxon>Actinomyces</taxon>
    </lineage>
</organism>
<evidence type="ECO:0000256" key="1">
    <source>
        <dbReference type="ARBA" id="ARBA00022679"/>
    </source>
</evidence>
<keyword evidence="5" id="KW-1185">Reference proteome</keyword>
<dbReference type="AlphaFoldDB" id="A0A3S4T8H3"/>
<keyword evidence="1 4" id="KW-0808">Transferase</keyword>
<dbReference type="Proteomes" id="UP000266895">
    <property type="component" value="Chromosome"/>
</dbReference>
<protein>
    <submittedName>
        <fullName evidence="4">N-acyltransferase YncA</fullName>
        <ecNumber evidence="4">2.3.1.-</ecNumber>
    </submittedName>
</protein>
<proteinExistence type="predicted"/>
<dbReference type="PANTHER" id="PTHR43072">
    <property type="entry name" value="N-ACETYLTRANSFERASE"/>
    <property type="match status" value="1"/>
</dbReference>
<dbReference type="SUPFAM" id="SSF55729">
    <property type="entry name" value="Acyl-CoA N-acyltransferases (Nat)"/>
    <property type="match status" value="1"/>
</dbReference>
<dbReference type="PROSITE" id="PS51186">
    <property type="entry name" value="GNAT"/>
    <property type="match status" value="1"/>
</dbReference>
<dbReference type="CDD" id="cd04301">
    <property type="entry name" value="NAT_SF"/>
    <property type="match status" value="1"/>
</dbReference>
<dbReference type="EMBL" id="LR134350">
    <property type="protein sequence ID" value="VEG26138.1"/>
    <property type="molecule type" value="Genomic_DNA"/>
</dbReference>
<dbReference type="KEGG" id="ahw:NCTC11636_00369"/>
<evidence type="ECO:0000256" key="2">
    <source>
        <dbReference type="ARBA" id="ARBA00023315"/>
    </source>
</evidence>
<sequence>MTIEGTAQFTVRAATRADCPAVREIRNAAVRDSLAIWTCHEHSPQEAEAWLAPLLRRGTALVACDTRGAVVGFAVAGPWQSYEGYARTVEDSVYLSPAARGRGLGSGLLTALVAASRATGDRTMVAQIEAGNTASIGLHARTGFSEVGTIPAAGEKHGRVLDLVLMSLRL</sequence>
<evidence type="ECO:0000259" key="3">
    <source>
        <dbReference type="PROSITE" id="PS51186"/>
    </source>
</evidence>
<dbReference type="PANTHER" id="PTHR43072:SF23">
    <property type="entry name" value="UPF0039 PROTEIN C11D3.02C"/>
    <property type="match status" value="1"/>
</dbReference>
<dbReference type="RefSeq" id="WP_126381555.1">
    <property type="nucleotide sequence ID" value="NZ_LR134350.1"/>
</dbReference>
<dbReference type="Pfam" id="PF00583">
    <property type="entry name" value="Acetyltransf_1"/>
    <property type="match status" value="1"/>
</dbReference>
<accession>A0A3S4T8H3</accession>
<dbReference type="InterPro" id="IPR000182">
    <property type="entry name" value="GNAT_dom"/>
</dbReference>
<dbReference type="OrthoDB" id="3173333at2"/>
<evidence type="ECO:0000313" key="5">
    <source>
        <dbReference type="Proteomes" id="UP000266895"/>
    </source>
</evidence>
<evidence type="ECO:0000313" key="4">
    <source>
        <dbReference type="EMBL" id="VEG26138.1"/>
    </source>
</evidence>